<dbReference type="AlphaFoldDB" id="A0A9P1R746"/>
<evidence type="ECO:0000313" key="2">
    <source>
        <dbReference type="Proteomes" id="UP000045039"/>
    </source>
</evidence>
<name>A0A9P1R746_PSEAI</name>
<evidence type="ECO:0000313" key="1">
    <source>
        <dbReference type="EMBL" id="CRP32273.1"/>
    </source>
</evidence>
<proteinExistence type="predicted"/>
<gene>
    <name evidence="1" type="ORF">PAERUG_P19_London_7_VIM_2_05_10_04097</name>
</gene>
<comment type="caution">
    <text evidence="1">The sequence shown here is derived from an EMBL/GenBank/DDBJ whole genome shotgun (WGS) entry which is preliminary data.</text>
</comment>
<dbReference type="EMBL" id="CVVU01000216">
    <property type="protein sequence ID" value="CRP32273.1"/>
    <property type="molecule type" value="Genomic_DNA"/>
</dbReference>
<accession>A0A9P1R746</accession>
<sequence length="291" mass="33429">MSITKSGSFSGVKPNERDSVPFHWKRTQLVPDISWKYHHIIPWQTLRDTWQALLMCDYWKGCVLYVKVIGVVSWGPLISRLMNAQMTQEDCDELYAKLSWPAWNIVEGPADRDDEGGTDLDLFRHGLQGTEPARMQALQRLYDAMEDFLSLFNRREFEATRLTVYNPRGGAPAVDEARREALHTALQGMLPYKDQAFIPYRPEMWIVTLEGREHRKYPTWLRTPRYKKADGSPPKAAPHAVEQTGLTQCPKCGNKFRTNTAVQIFAEHRSCPRCGTAVYVAKHAFKDPTFP</sequence>
<protein>
    <submittedName>
        <fullName evidence="1">Uncharacterized protein</fullName>
    </submittedName>
</protein>
<organism evidence="1 2">
    <name type="scientific">Pseudomonas aeruginosa</name>
    <dbReference type="NCBI Taxonomy" id="287"/>
    <lineage>
        <taxon>Bacteria</taxon>
        <taxon>Pseudomonadati</taxon>
        <taxon>Pseudomonadota</taxon>
        <taxon>Gammaproteobacteria</taxon>
        <taxon>Pseudomonadales</taxon>
        <taxon>Pseudomonadaceae</taxon>
        <taxon>Pseudomonas</taxon>
    </lineage>
</organism>
<dbReference type="RefSeq" id="WP_003116944.1">
    <property type="nucleotide sequence ID" value="NZ_AP014839.1"/>
</dbReference>
<reference evidence="2" key="1">
    <citation type="submission" date="2015-06" db="EMBL/GenBank/DDBJ databases">
        <authorList>
            <person name="Radhakrishnan Rajesh"/>
            <person name="Underwood Anthony"/>
            <person name="Al-Shahib Ali"/>
        </authorList>
    </citation>
    <scope>NUCLEOTIDE SEQUENCE [LARGE SCALE GENOMIC DNA]</scope>
    <source>
        <strain evidence="2">P19_London_7_VIM_2_05_10</strain>
    </source>
</reference>
<dbReference type="Proteomes" id="UP000045039">
    <property type="component" value="Unassembled WGS sequence"/>
</dbReference>